<dbReference type="SUPFAM" id="SSF88688">
    <property type="entry name" value="Families 57/38 glycoside transferase middle domain"/>
    <property type="match status" value="1"/>
</dbReference>
<evidence type="ECO:0000256" key="1">
    <source>
        <dbReference type="ARBA" id="ARBA00009792"/>
    </source>
</evidence>
<dbReference type="InterPro" id="IPR037094">
    <property type="entry name" value="Glyco_hydro_38_cen_sf"/>
</dbReference>
<evidence type="ECO:0000256" key="4">
    <source>
        <dbReference type="ARBA" id="ARBA00023295"/>
    </source>
</evidence>
<protein>
    <submittedName>
        <fullName evidence="6">Ams1</fullName>
        <ecNumber evidence="6">3.2.1.24</ecNumber>
    </submittedName>
</protein>
<name>A0A073CI69_PLAA1</name>
<dbReference type="InterPro" id="IPR000602">
    <property type="entry name" value="Glyco_hydro_38_N"/>
</dbReference>
<dbReference type="SUPFAM" id="SSF88713">
    <property type="entry name" value="Glycoside hydrolase/deacetylase"/>
    <property type="match status" value="1"/>
</dbReference>
<dbReference type="Gene3D" id="2.60.40.1180">
    <property type="entry name" value="Golgi alpha-mannosidase II"/>
    <property type="match status" value="1"/>
</dbReference>
<dbReference type="eggNOG" id="COG0383">
    <property type="taxonomic scope" value="Bacteria"/>
</dbReference>
<evidence type="ECO:0000313" key="6">
    <source>
        <dbReference type="EMBL" id="KEI67378.1"/>
    </source>
</evidence>
<dbReference type="FunFam" id="1.20.1270.50:FF:000004">
    <property type="entry name" value="alpha-mannosidase 2C1 isoform X1"/>
    <property type="match status" value="1"/>
</dbReference>
<dbReference type="InterPro" id="IPR041147">
    <property type="entry name" value="GH38_C"/>
</dbReference>
<sequence>MSFSTPTLQLKISEVAQRLRLLTQINLQPHWQVINPGESDHPVEINEKEHIPWAAGKQVLKLRQKIIVPRELQGYPLIGLTLRLVLSWWAQDAQIYINNQFVQAGDLFDSYTRILLSSSVQPGDEFEIELSLISPGHDRGALVNSCCWYELSDSSKIDPSFLADELEILGIFLASENHQPDLETDLTSLGKILDIISGYILPKVPRTRGVWGGQNLTEFENSLTQVRQILKSVIPKLDSYKISLLGHAHLDLAWLWPITETWIVAQKTFESVLQLQTDFPELIFCHSSPILYEWIEKHRPDLFSQIQDNIQKGIWEIAAGLWVEPELNIINGESIVRQVLYGQRYVLEKMGQLSTVAWLPDTFGFCWQLPQIFQQGGIDYFITQKLRWNDTTKFPYGLFEWQGLDGTKIISFMTALIGERVDPVKMFKYALEWKTQTGLNQSLWLPGVGDHGGGPTRDMLEITRRWNQSAIFPEFKFQKVTDYLTEVLNNAPAPLPIWQDELYLEFHRGCYTTHADQKRFNRRGETLLYEAELFATIATLYSGSIYPQQEIETAWKQILLNQFHDILPGTAITEVYQQANQDWETAIKTAEEILHQSFDAIVASISVNFPSQLNAQPIFIFNSLNWSRSEVVAVPIPNSDSCWQIYDYQGIPQTAQTRGERSEKPQLLFLAKNVPSLGYQVYWLGRKQAETLEISQKNPDISYMGRHIADYTESIAEKNGVVKYYQLEPQKISFENDILRVIVDTETGNLEQVFDLINQRNILQPGLGNQLQVFADSGQYWDGWNINPNYQQYPLNSPQLESIEWIESGPIVWRLRIIKRLNQSEFCQNYILEQGSPLLKIETTVNWQERHTLIKVAFPLTIKADFASYEIPCGVIQRPTNPQTPPSPPPPLPPVYGGFPGGKAKWEVPAIHWADISTPDYGISILNDSKYGYDAQSDQLRLTLLRGSTWPDPEADLGWHQFSYAVYPHAGDWKQAKTVQKGYEFNRPLQVKIYPPISATANLESSSCQSFLELGSEHLILMAFKQSETKSKQWILRCYECQGEETRLELQNNLGLTIDYSVNILEQPQETTAFISAWKIVSFALTSRES</sequence>
<dbReference type="InterPro" id="IPR028995">
    <property type="entry name" value="Glyco_hydro_57/38_cen_sf"/>
</dbReference>
<dbReference type="EC" id="3.2.1.24" evidence="6"/>
<dbReference type="STRING" id="388467.A19Y_2468"/>
<dbReference type="SUPFAM" id="SSF74650">
    <property type="entry name" value="Galactose mutarotase-like"/>
    <property type="match status" value="1"/>
</dbReference>
<dbReference type="InterPro" id="IPR013780">
    <property type="entry name" value="Glyco_hydro_b"/>
</dbReference>
<feature type="domain" description="Glycoside hydrolase family 38 central" evidence="5">
    <location>
        <begin position="505"/>
        <end position="583"/>
    </location>
</feature>
<dbReference type="Gene3D" id="2.70.98.30">
    <property type="entry name" value="Golgi alpha-mannosidase II, domain 4"/>
    <property type="match status" value="1"/>
</dbReference>
<evidence type="ECO:0000256" key="3">
    <source>
        <dbReference type="ARBA" id="ARBA00022801"/>
    </source>
</evidence>
<dbReference type="PATRIC" id="fig|388467.6.peg.2417"/>
<dbReference type="InterPro" id="IPR011330">
    <property type="entry name" value="Glyco_hydro/deAcase_b/a-brl"/>
</dbReference>
<reference evidence="6 7" key="1">
    <citation type="journal article" date="2014" name="Appl. Environ. Microbiol.">
        <title>Elucidation of insertion elements encoded on plasmids and in vitro construction of shuttle vectors from the toxic cyanobacterium Planktothrix.</title>
        <authorList>
            <person name="Christiansen G."/>
            <person name="Goesmann A."/>
            <person name="Kurmayer R."/>
        </authorList>
    </citation>
    <scope>NUCLEOTIDE SEQUENCE [LARGE SCALE GENOMIC DNA]</scope>
    <source>
        <strain evidence="6 7">NIVA-CYA 126/8</strain>
    </source>
</reference>
<dbReference type="AlphaFoldDB" id="A0A073CI69"/>
<evidence type="ECO:0000313" key="7">
    <source>
        <dbReference type="Proteomes" id="UP000027395"/>
    </source>
</evidence>
<dbReference type="PANTHER" id="PTHR46017">
    <property type="entry name" value="ALPHA-MANNOSIDASE 2C1"/>
    <property type="match status" value="1"/>
</dbReference>
<dbReference type="Pfam" id="PF01074">
    <property type="entry name" value="Glyco_hydro_38N"/>
    <property type="match status" value="1"/>
</dbReference>
<dbReference type="CDD" id="cd10789">
    <property type="entry name" value="GH38N_AMII_ER_cytosolic"/>
    <property type="match status" value="1"/>
</dbReference>
<dbReference type="Gene3D" id="1.20.1270.50">
    <property type="entry name" value="Glycoside hydrolase family 38, central domain"/>
    <property type="match status" value="1"/>
</dbReference>
<dbReference type="GO" id="GO:0030246">
    <property type="term" value="F:carbohydrate binding"/>
    <property type="evidence" value="ECO:0007669"/>
    <property type="project" value="InterPro"/>
</dbReference>
<dbReference type="InterPro" id="IPR027291">
    <property type="entry name" value="Glyco_hydro_38_N_sf"/>
</dbReference>
<dbReference type="GO" id="GO:0004559">
    <property type="term" value="F:alpha-mannosidase activity"/>
    <property type="evidence" value="ECO:0007669"/>
    <property type="project" value="UniProtKB-EC"/>
</dbReference>
<dbReference type="Proteomes" id="UP000027395">
    <property type="component" value="Chromosome"/>
</dbReference>
<dbReference type="GO" id="GO:0006013">
    <property type="term" value="P:mannose metabolic process"/>
    <property type="evidence" value="ECO:0007669"/>
    <property type="project" value="InterPro"/>
</dbReference>
<accession>A0A073CI69</accession>
<dbReference type="EMBL" id="CM002803">
    <property type="protein sequence ID" value="KEI67378.1"/>
    <property type="molecule type" value="Genomic_DNA"/>
</dbReference>
<dbReference type="GO" id="GO:0046872">
    <property type="term" value="F:metal ion binding"/>
    <property type="evidence" value="ECO:0007669"/>
    <property type="project" value="UniProtKB-KW"/>
</dbReference>
<comment type="similarity">
    <text evidence="1">Belongs to the glycosyl hydrolase 38 family.</text>
</comment>
<dbReference type="InterPro" id="IPR011682">
    <property type="entry name" value="Glyco_hydro_38_C"/>
</dbReference>
<proteinExistence type="inferred from homology"/>
<dbReference type="SMART" id="SM00872">
    <property type="entry name" value="Alpha-mann_mid"/>
    <property type="match status" value="1"/>
</dbReference>
<dbReference type="PANTHER" id="PTHR46017:SF1">
    <property type="entry name" value="ALPHA-MANNOSIDASE 2C1"/>
    <property type="match status" value="1"/>
</dbReference>
<dbReference type="HOGENOM" id="CLU_003442_1_2_3"/>
<dbReference type="RefSeq" id="WP_042154470.1">
    <property type="nucleotide sequence ID" value="NZ_CM002803.1"/>
</dbReference>
<dbReference type="Pfam" id="PF07748">
    <property type="entry name" value="Glyco_hydro_38C"/>
    <property type="match status" value="1"/>
</dbReference>
<dbReference type="InterPro" id="IPR011013">
    <property type="entry name" value="Gal_mutarotase_sf_dom"/>
</dbReference>
<dbReference type="InterPro" id="IPR015341">
    <property type="entry name" value="Glyco_hydro_38_cen"/>
</dbReference>
<dbReference type="Gene3D" id="3.20.110.10">
    <property type="entry name" value="Glycoside hydrolase 38, N terminal domain"/>
    <property type="match status" value="1"/>
</dbReference>
<dbReference type="Pfam" id="PF09261">
    <property type="entry name" value="Alpha-mann_mid"/>
    <property type="match status" value="1"/>
</dbReference>
<dbReference type="GO" id="GO:0009313">
    <property type="term" value="P:oligosaccharide catabolic process"/>
    <property type="evidence" value="ECO:0007669"/>
    <property type="project" value="TreeGrafter"/>
</dbReference>
<dbReference type="Pfam" id="PF17677">
    <property type="entry name" value="Glyco_hydro38C2"/>
    <property type="match status" value="1"/>
</dbReference>
<keyword evidence="7" id="KW-1185">Reference proteome</keyword>
<gene>
    <name evidence="6" type="primary">ams1</name>
    <name evidence="6" type="ORF">A19Y_2468</name>
</gene>
<evidence type="ECO:0000256" key="2">
    <source>
        <dbReference type="ARBA" id="ARBA00022723"/>
    </source>
</evidence>
<keyword evidence="2" id="KW-0479">Metal-binding</keyword>
<keyword evidence="3 6" id="KW-0378">Hydrolase</keyword>
<keyword evidence="4 6" id="KW-0326">Glycosidase</keyword>
<organism evidence="6 7">
    <name type="scientific">Planktothrix agardhii (strain NIVA-CYA 126/8)</name>
    <dbReference type="NCBI Taxonomy" id="388467"/>
    <lineage>
        <taxon>Bacteria</taxon>
        <taxon>Bacillati</taxon>
        <taxon>Cyanobacteriota</taxon>
        <taxon>Cyanophyceae</taxon>
        <taxon>Oscillatoriophycideae</taxon>
        <taxon>Oscillatoriales</taxon>
        <taxon>Microcoleaceae</taxon>
        <taxon>Planktothrix</taxon>
    </lineage>
</organism>
<evidence type="ECO:0000259" key="5">
    <source>
        <dbReference type="SMART" id="SM00872"/>
    </source>
</evidence>